<accession>A0A842HGU9</accession>
<reference evidence="4 5" key="1">
    <citation type="submission" date="2020-07" db="EMBL/GenBank/DDBJ databases">
        <authorList>
            <person name="Feng X."/>
        </authorList>
    </citation>
    <scope>NUCLEOTIDE SEQUENCE [LARGE SCALE GENOMIC DNA]</scope>
    <source>
        <strain evidence="4 5">JCM31066</strain>
    </source>
</reference>
<name>A0A842HGU9_9BACT</name>
<keyword evidence="2" id="KW-0812">Transmembrane</keyword>
<gene>
    <name evidence="4" type="ORF">H5P28_09395</name>
</gene>
<keyword evidence="2" id="KW-1134">Transmembrane beta strand</keyword>
<dbReference type="InterPro" id="IPR003423">
    <property type="entry name" value="OMP_efflux"/>
</dbReference>
<dbReference type="Gene3D" id="1.20.1600.10">
    <property type="entry name" value="Outer membrane efflux proteins (OEP)"/>
    <property type="match status" value="1"/>
</dbReference>
<dbReference type="RefSeq" id="WP_185675455.1">
    <property type="nucleotide sequence ID" value="NZ_JACHVB010000023.1"/>
</dbReference>
<keyword evidence="2" id="KW-0472">Membrane</keyword>
<comment type="caution">
    <text evidence="4">The sequence shown here is derived from an EMBL/GenBank/DDBJ whole genome shotgun (WGS) entry which is preliminary data.</text>
</comment>
<feature type="chain" id="PRO_5033096911" evidence="2">
    <location>
        <begin position="35"/>
        <end position="500"/>
    </location>
</feature>
<protein>
    <submittedName>
        <fullName evidence="4">Efflux transporter outer membrane subunit</fullName>
    </submittedName>
</protein>
<keyword evidence="2" id="KW-0564">Palmitate</keyword>
<dbReference type="EMBL" id="JACHVB010000023">
    <property type="protein sequence ID" value="MBC2594471.1"/>
    <property type="molecule type" value="Genomic_DNA"/>
</dbReference>
<keyword evidence="2" id="KW-0732">Signal</keyword>
<evidence type="ECO:0000256" key="3">
    <source>
        <dbReference type="SAM" id="Coils"/>
    </source>
</evidence>
<dbReference type="SUPFAM" id="SSF56954">
    <property type="entry name" value="Outer membrane efflux proteins (OEP)"/>
    <property type="match status" value="1"/>
</dbReference>
<evidence type="ECO:0000256" key="1">
    <source>
        <dbReference type="ARBA" id="ARBA00007613"/>
    </source>
</evidence>
<evidence type="ECO:0000313" key="5">
    <source>
        <dbReference type="Proteomes" id="UP000546464"/>
    </source>
</evidence>
<dbReference type="Pfam" id="PF02321">
    <property type="entry name" value="OEP"/>
    <property type="match status" value="2"/>
</dbReference>
<feature type="coiled-coil region" evidence="3">
    <location>
        <begin position="388"/>
        <end position="415"/>
    </location>
</feature>
<dbReference type="Proteomes" id="UP000546464">
    <property type="component" value="Unassembled WGS sequence"/>
</dbReference>
<comment type="similarity">
    <text evidence="1 2">Belongs to the outer membrane factor (OMF) (TC 1.B.17) family.</text>
</comment>
<keyword evidence="2" id="KW-0449">Lipoprotein</keyword>
<evidence type="ECO:0000313" key="4">
    <source>
        <dbReference type="EMBL" id="MBC2594471.1"/>
    </source>
</evidence>
<comment type="subcellular location">
    <subcellularLocation>
        <location evidence="2">Cell membrane</location>
        <topology evidence="2">Lipid-anchor</topology>
    </subcellularLocation>
</comment>
<dbReference type="NCBIfam" id="TIGR01845">
    <property type="entry name" value="outer_NodT"/>
    <property type="match status" value="1"/>
</dbReference>
<dbReference type="InterPro" id="IPR010131">
    <property type="entry name" value="MdtP/NodT-like"/>
</dbReference>
<dbReference type="PANTHER" id="PTHR30203">
    <property type="entry name" value="OUTER MEMBRANE CATION EFFLUX PROTEIN"/>
    <property type="match status" value="1"/>
</dbReference>
<proteinExistence type="inferred from homology"/>
<sequence>MRSFTSSHRLTARARLRRLLPLGLLGLLAGCALKDPPTQHEIIGTSATQLTIPAQWAQGVKTEGEVAVNWPDSFQDPQLKELISEALAYNTNLQAAEARMQQASGGVAVAGSALFPTLGAGAKTGTHMGGDSSGLRGWLVSSTWELDVWGRIRYGRRSAMEQYVSAQYDFAYARQSLVAEVATGWFLAKEARQQIDILDEMIRTNEEIVGIAKTRWEVGAGSEQDYLTAQANINLFRDEQEQARLAYNSALRSLEILIGHYPAAALEISPELPDELEPIPAGLPAELLDRRPDILAAEREVAAQFNLVGSARAARLPKLNLTAAVASLSSNFYQLQNISDPLINVGANLVAPIYMGGELEARQDVATAQQREAMADYATAVLNAFEEVETTLNTLQTLQQRNQLLQQVVSDTNRNLNLAQTRYEIGQTGLYQVSTLQVNLSQAKLDLLSVRTLECLNRVKLHLVLGGDFGMPTGESMDDIELHYANPISALTDSSEKDAK</sequence>
<feature type="signal peptide" evidence="2">
    <location>
        <begin position="1"/>
        <end position="34"/>
    </location>
</feature>
<dbReference type="AlphaFoldDB" id="A0A842HGU9"/>
<keyword evidence="5" id="KW-1185">Reference proteome</keyword>
<dbReference type="GO" id="GO:0005886">
    <property type="term" value="C:plasma membrane"/>
    <property type="evidence" value="ECO:0007669"/>
    <property type="project" value="UniProtKB-SubCell"/>
</dbReference>
<dbReference type="Gene3D" id="2.20.200.10">
    <property type="entry name" value="Outer membrane efflux proteins (OEP)"/>
    <property type="match status" value="1"/>
</dbReference>
<dbReference type="PROSITE" id="PS51257">
    <property type="entry name" value="PROKAR_LIPOPROTEIN"/>
    <property type="match status" value="1"/>
</dbReference>
<dbReference type="GO" id="GO:0015562">
    <property type="term" value="F:efflux transmembrane transporter activity"/>
    <property type="evidence" value="ECO:0007669"/>
    <property type="project" value="InterPro"/>
</dbReference>
<organism evidence="4 5">
    <name type="scientific">Ruficoccus amylovorans</name>
    <dbReference type="NCBI Taxonomy" id="1804625"/>
    <lineage>
        <taxon>Bacteria</taxon>
        <taxon>Pseudomonadati</taxon>
        <taxon>Verrucomicrobiota</taxon>
        <taxon>Opitutia</taxon>
        <taxon>Puniceicoccales</taxon>
        <taxon>Cerasicoccaceae</taxon>
        <taxon>Ruficoccus</taxon>
    </lineage>
</organism>
<keyword evidence="3" id="KW-0175">Coiled coil</keyword>
<evidence type="ECO:0000256" key="2">
    <source>
        <dbReference type="RuleBase" id="RU362097"/>
    </source>
</evidence>